<feature type="transmembrane region" description="Helical" evidence="1">
    <location>
        <begin position="68"/>
        <end position="88"/>
    </location>
</feature>
<feature type="domain" description="YjiS-like" evidence="2">
    <location>
        <begin position="12"/>
        <end position="44"/>
    </location>
</feature>
<dbReference type="InterPro" id="IPR009506">
    <property type="entry name" value="YjiS-like"/>
</dbReference>
<keyword evidence="1" id="KW-0472">Membrane</keyword>
<evidence type="ECO:0000313" key="4">
    <source>
        <dbReference type="Proteomes" id="UP000760472"/>
    </source>
</evidence>
<name>A0ABS2W2R0_9GAMM</name>
<dbReference type="Pfam" id="PF06568">
    <property type="entry name" value="YjiS-like"/>
    <property type="match status" value="1"/>
</dbReference>
<keyword evidence="1" id="KW-0812">Transmembrane</keyword>
<proteinExistence type="predicted"/>
<comment type="caution">
    <text evidence="3">The sequence shown here is derived from an EMBL/GenBank/DDBJ whole genome shotgun (WGS) entry which is preliminary data.</text>
</comment>
<keyword evidence="4" id="KW-1185">Reference proteome</keyword>
<sequence>MEGFTMFKILLRLKQYRQTYYSRRLLRQLDDRALSDIGVNRSEAMREARRPFWDCKTDELQDDNPSVLVAYSVVSLTLVAGLGLTFYLSF</sequence>
<reference evidence="3 4" key="1">
    <citation type="submission" date="2021-02" db="EMBL/GenBank/DDBJ databases">
        <title>A novel species of genus Amphritea isolated from a fishpond in China.</title>
        <authorList>
            <person name="Lu H."/>
        </authorList>
    </citation>
    <scope>NUCLEOTIDE SEQUENCE [LARGE SCALE GENOMIC DNA]</scope>
    <source>
        <strain evidence="3 4">RP18W</strain>
    </source>
</reference>
<accession>A0ABS2W2R0</accession>
<dbReference type="EMBL" id="JAFFZP010000002">
    <property type="protein sequence ID" value="MBN0985994.1"/>
    <property type="molecule type" value="Genomic_DNA"/>
</dbReference>
<gene>
    <name evidence="3" type="ORF">JW498_01280</name>
</gene>
<organism evidence="3 4">
    <name type="scientific">Amphritea pacifica</name>
    <dbReference type="NCBI Taxonomy" id="2811233"/>
    <lineage>
        <taxon>Bacteria</taxon>
        <taxon>Pseudomonadati</taxon>
        <taxon>Pseudomonadota</taxon>
        <taxon>Gammaproteobacteria</taxon>
        <taxon>Oceanospirillales</taxon>
        <taxon>Oceanospirillaceae</taxon>
        <taxon>Amphritea</taxon>
    </lineage>
</organism>
<dbReference type="Proteomes" id="UP000760472">
    <property type="component" value="Unassembled WGS sequence"/>
</dbReference>
<evidence type="ECO:0000256" key="1">
    <source>
        <dbReference type="SAM" id="Phobius"/>
    </source>
</evidence>
<keyword evidence="1" id="KW-1133">Transmembrane helix</keyword>
<evidence type="ECO:0000313" key="3">
    <source>
        <dbReference type="EMBL" id="MBN0985994.1"/>
    </source>
</evidence>
<protein>
    <submittedName>
        <fullName evidence="3">DUF1127 domain-containing protein</fullName>
    </submittedName>
</protein>
<evidence type="ECO:0000259" key="2">
    <source>
        <dbReference type="Pfam" id="PF06568"/>
    </source>
</evidence>